<proteinExistence type="predicted"/>
<keyword evidence="3" id="KW-1185">Reference proteome</keyword>
<comment type="caution">
    <text evidence="2">The sequence shown here is derived from an EMBL/GenBank/DDBJ whole genome shotgun (WGS) entry which is preliminary data.</text>
</comment>
<evidence type="ECO:0000313" key="3">
    <source>
        <dbReference type="Proteomes" id="UP000326396"/>
    </source>
</evidence>
<sequence>MHFVNLRLEGDYPIPTLSAVWKRYRNDAAGAWEMVYQERIQRYQSIIEGNKQRRGPYASVPTATATAAAATAATAAATAAAATTRWRGEPHQDVPNQHPERTYRAVRLPARVEALLQGIADSTQQLIQQQQLQIQQQQAQIQQQQVEHSQRLAHTNEQLTRRVDRLEDLISWHVHVELRHAQCEGIQLPAFPQPRDYPPPPPPPPPP</sequence>
<organism evidence="2 3">
    <name type="scientific">Mikania micrantha</name>
    <name type="common">bitter vine</name>
    <dbReference type="NCBI Taxonomy" id="192012"/>
    <lineage>
        <taxon>Eukaryota</taxon>
        <taxon>Viridiplantae</taxon>
        <taxon>Streptophyta</taxon>
        <taxon>Embryophyta</taxon>
        <taxon>Tracheophyta</taxon>
        <taxon>Spermatophyta</taxon>
        <taxon>Magnoliopsida</taxon>
        <taxon>eudicotyledons</taxon>
        <taxon>Gunneridae</taxon>
        <taxon>Pentapetalae</taxon>
        <taxon>asterids</taxon>
        <taxon>campanulids</taxon>
        <taxon>Asterales</taxon>
        <taxon>Asteraceae</taxon>
        <taxon>Asteroideae</taxon>
        <taxon>Heliantheae alliance</taxon>
        <taxon>Eupatorieae</taxon>
        <taxon>Mikania</taxon>
    </lineage>
</organism>
<reference evidence="2 3" key="1">
    <citation type="submission" date="2019-05" db="EMBL/GenBank/DDBJ databases">
        <title>Mikania micrantha, genome provides insights into the molecular mechanism of rapid growth.</title>
        <authorList>
            <person name="Liu B."/>
        </authorList>
    </citation>
    <scope>NUCLEOTIDE SEQUENCE [LARGE SCALE GENOMIC DNA]</scope>
    <source>
        <strain evidence="2">NLD-2019</strain>
        <tissue evidence="2">Leaf</tissue>
    </source>
</reference>
<evidence type="ECO:0000313" key="2">
    <source>
        <dbReference type="EMBL" id="KAD2393797.1"/>
    </source>
</evidence>
<dbReference type="Proteomes" id="UP000326396">
    <property type="component" value="Linkage Group LG9"/>
</dbReference>
<accession>A0A5N6LNP5</accession>
<evidence type="ECO:0000256" key="1">
    <source>
        <dbReference type="SAM" id="Coils"/>
    </source>
</evidence>
<name>A0A5N6LNP5_9ASTR</name>
<dbReference type="OrthoDB" id="1915076at2759"/>
<gene>
    <name evidence="2" type="ORF">E3N88_40774</name>
</gene>
<dbReference type="AlphaFoldDB" id="A0A5N6LNP5"/>
<feature type="coiled-coil region" evidence="1">
    <location>
        <begin position="120"/>
        <end position="169"/>
    </location>
</feature>
<keyword evidence="1" id="KW-0175">Coiled coil</keyword>
<protein>
    <submittedName>
        <fullName evidence="2">Uncharacterized protein</fullName>
    </submittedName>
</protein>
<dbReference type="EMBL" id="SZYD01000019">
    <property type="protein sequence ID" value="KAD2393797.1"/>
    <property type="molecule type" value="Genomic_DNA"/>
</dbReference>